<protein>
    <submittedName>
        <fullName evidence="1">Uncharacterized protein</fullName>
    </submittedName>
</protein>
<comment type="caution">
    <text evidence="1">The sequence shown here is derived from an EMBL/GenBank/DDBJ whole genome shotgun (WGS) entry which is preliminary data.</text>
</comment>
<gene>
    <name evidence="1" type="ORF">O9570_00390</name>
</gene>
<dbReference type="Proteomes" id="UP001141992">
    <property type="component" value="Unassembled WGS sequence"/>
</dbReference>
<dbReference type="AlphaFoldDB" id="A0A0D6GTW4"/>
<accession>A0A0M7DPJ6</accession>
<dbReference type="EMBL" id="JAPZVI010000001">
    <property type="protein sequence ID" value="MCZ8399884.1"/>
    <property type="molecule type" value="Genomic_DNA"/>
</dbReference>
<dbReference type="GeneID" id="75275506"/>
<dbReference type="eggNOG" id="ENOG5032QA0">
    <property type="taxonomic scope" value="Bacteria"/>
</dbReference>
<dbReference type="KEGG" id="axx:ERS451415_01731"/>
<sequence length="114" mass="12303">MGTAKYDHPGYVADTGAEGKYHVGIWCPHGYPAHIHIGRPAERGDPQALLRLRIPDGVFQSLPDDPETLCRRALGQALGAGLLRAVAVDGEYQELRFQLDAEPWSGPMQAAGNA</sequence>
<evidence type="ECO:0000313" key="1">
    <source>
        <dbReference type="EMBL" id="MCZ8399884.1"/>
    </source>
</evidence>
<accession>A0A0D6GTW4</accession>
<name>A0A0D6GTW4_ALCXX</name>
<dbReference type="RefSeq" id="WP_006388383.1">
    <property type="nucleotide sequence ID" value="NZ_CABIYZ010000001.1"/>
</dbReference>
<evidence type="ECO:0000313" key="2">
    <source>
        <dbReference type="Proteomes" id="UP001141992"/>
    </source>
</evidence>
<organism evidence="1 2">
    <name type="scientific">Alcaligenes xylosoxydans xylosoxydans</name>
    <name type="common">Achromobacter xylosoxidans</name>
    <dbReference type="NCBI Taxonomy" id="85698"/>
    <lineage>
        <taxon>Bacteria</taxon>
        <taxon>Pseudomonadati</taxon>
        <taxon>Pseudomonadota</taxon>
        <taxon>Betaproteobacteria</taxon>
        <taxon>Burkholderiales</taxon>
        <taxon>Alcaligenaceae</taxon>
        <taxon>Achromobacter</taxon>
    </lineage>
</organism>
<reference evidence="1" key="1">
    <citation type="submission" date="2022-12" db="EMBL/GenBank/DDBJ databases">
        <authorList>
            <person name="Voronina O.L."/>
            <person name="Kunda M.S."/>
            <person name="Ryzhova N."/>
            <person name="Aksenova E.I."/>
        </authorList>
    </citation>
    <scope>NUCLEOTIDE SEQUENCE</scope>
    <source>
        <strain evidence="1">SCCH136:Ach223948</strain>
    </source>
</reference>
<proteinExistence type="predicted"/>